<dbReference type="STRING" id="2018661.A0A2A2JY27"/>
<evidence type="ECO:0000313" key="12">
    <source>
        <dbReference type="EMBL" id="PAV66459.1"/>
    </source>
</evidence>
<evidence type="ECO:0000256" key="11">
    <source>
        <dbReference type="RuleBase" id="RU361115"/>
    </source>
</evidence>
<organism evidence="12 13">
    <name type="scientific">Diploscapter pachys</name>
    <dbReference type="NCBI Taxonomy" id="2018661"/>
    <lineage>
        <taxon>Eukaryota</taxon>
        <taxon>Metazoa</taxon>
        <taxon>Ecdysozoa</taxon>
        <taxon>Nematoda</taxon>
        <taxon>Chromadorea</taxon>
        <taxon>Rhabditida</taxon>
        <taxon>Rhabditina</taxon>
        <taxon>Rhabditomorpha</taxon>
        <taxon>Rhabditoidea</taxon>
        <taxon>Rhabditidae</taxon>
        <taxon>Diploscapter</taxon>
    </lineage>
</organism>
<comment type="caution">
    <text evidence="12">The sequence shown here is derived from an EMBL/GenBank/DDBJ whole genome shotgun (WGS) entry which is preliminary data.</text>
</comment>
<comment type="similarity">
    <text evidence="11">Belongs to the ELO family.</text>
</comment>
<dbReference type="GO" id="GO:0019367">
    <property type="term" value="P:fatty acid elongation, saturated fatty acid"/>
    <property type="evidence" value="ECO:0007669"/>
    <property type="project" value="TreeGrafter"/>
</dbReference>
<dbReference type="GO" id="GO:0030148">
    <property type="term" value="P:sphingolipid biosynthetic process"/>
    <property type="evidence" value="ECO:0007669"/>
    <property type="project" value="TreeGrafter"/>
</dbReference>
<feature type="transmembrane region" description="Helical" evidence="11">
    <location>
        <begin position="24"/>
        <end position="43"/>
    </location>
</feature>
<evidence type="ECO:0000256" key="4">
    <source>
        <dbReference type="ARBA" id="ARBA00022679"/>
    </source>
</evidence>
<accession>A0A2A2JY27</accession>
<evidence type="ECO:0000256" key="5">
    <source>
        <dbReference type="ARBA" id="ARBA00022692"/>
    </source>
</evidence>
<dbReference type="InterPro" id="IPR002076">
    <property type="entry name" value="ELO_fam"/>
</dbReference>
<keyword evidence="3 11" id="KW-0444">Lipid biosynthesis</keyword>
<reference evidence="12 13" key="1">
    <citation type="journal article" date="2017" name="Curr. Biol.">
        <title>Genome architecture and evolution of a unichromosomal asexual nematode.</title>
        <authorList>
            <person name="Fradin H."/>
            <person name="Zegar C."/>
            <person name="Gutwein M."/>
            <person name="Lucas J."/>
            <person name="Kovtun M."/>
            <person name="Corcoran D."/>
            <person name="Baugh L.R."/>
            <person name="Kiontke K."/>
            <person name="Gunsalus K."/>
            <person name="Fitch D.H."/>
            <person name="Piano F."/>
        </authorList>
    </citation>
    <scope>NUCLEOTIDE SEQUENCE [LARGE SCALE GENOMIC DNA]</scope>
    <source>
        <strain evidence="12">PF1309</strain>
    </source>
</reference>
<comment type="subcellular location">
    <subcellularLocation>
        <location evidence="1">Membrane</location>
        <topology evidence="1">Multi-pass membrane protein</topology>
    </subcellularLocation>
</comment>
<dbReference type="Pfam" id="PF01151">
    <property type="entry name" value="ELO"/>
    <property type="match status" value="1"/>
</dbReference>
<protein>
    <recommendedName>
        <fullName evidence="11">Elongation of very long chain fatty acids protein</fullName>
        <ecNumber evidence="11">2.3.1.199</ecNumber>
    </recommendedName>
    <alternativeName>
        <fullName evidence="11">Very-long-chain 3-oxoacyl-CoA synthase</fullName>
    </alternativeName>
</protein>
<keyword evidence="9 11" id="KW-0472">Membrane</keyword>
<keyword evidence="6 11" id="KW-0276">Fatty acid metabolism</keyword>
<dbReference type="OrthoDB" id="10259681at2759"/>
<dbReference type="GO" id="GO:0034626">
    <property type="term" value="P:fatty acid elongation, polyunsaturated fatty acid"/>
    <property type="evidence" value="ECO:0007669"/>
    <property type="project" value="TreeGrafter"/>
</dbReference>
<comment type="catalytic activity">
    <reaction evidence="11">
        <text>a very-long-chain acyl-CoA + malonyl-CoA + H(+) = a very-long-chain 3-oxoacyl-CoA + CO2 + CoA</text>
        <dbReference type="Rhea" id="RHEA:32727"/>
        <dbReference type="ChEBI" id="CHEBI:15378"/>
        <dbReference type="ChEBI" id="CHEBI:16526"/>
        <dbReference type="ChEBI" id="CHEBI:57287"/>
        <dbReference type="ChEBI" id="CHEBI:57384"/>
        <dbReference type="ChEBI" id="CHEBI:90725"/>
        <dbReference type="ChEBI" id="CHEBI:90736"/>
        <dbReference type="EC" id="2.3.1.199"/>
    </reaction>
</comment>
<evidence type="ECO:0000256" key="1">
    <source>
        <dbReference type="ARBA" id="ARBA00004141"/>
    </source>
</evidence>
<dbReference type="GO" id="GO:0034625">
    <property type="term" value="P:fatty acid elongation, monounsaturated fatty acid"/>
    <property type="evidence" value="ECO:0007669"/>
    <property type="project" value="TreeGrafter"/>
</dbReference>
<dbReference type="PANTHER" id="PTHR11157">
    <property type="entry name" value="FATTY ACID ACYL TRANSFERASE-RELATED"/>
    <property type="match status" value="1"/>
</dbReference>
<gene>
    <name evidence="12" type="ORF">WR25_22497</name>
</gene>
<evidence type="ECO:0000256" key="6">
    <source>
        <dbReference type="ARBA" id="ARBA00022832"/>
    </source>
</evidence>
<evidence type="ECO:0000256" key="2">
    <source>
        <dbReference type="ARBA" id="ARBA00005194"/>
    </source>
</evidence>
<evidence type="ECO:0000256" key="9">
    <source>
        <dbReference type="ARBA" id="ARBA00023136"/>
    </source>
</evidence>
<feature type="transmembrane region" description="Helical" evidence="11">
    <location>
        <begin position="220"/>
        <end position="242"/>
    </location>
</feature>
<dbReference type="Proteomes" id="UP000218231">
    <property type="component" value="Unassembled WGS sequence"/>
</dbReference>
<keyword evidence="5 11" id="KW-0812">Transmembrane</keyword>
<comment type="pathway">
    <text evidence="2">Lipid metabolism; fatty acid biosynthesis.</text>
</comment>
<feature type="transmembrane region" description="Helical" evidence="11">
    <location>
        <begin position="102"/>
        <end position="125"/>
    </location>
</feature>
<dbReference type="GO" id="GO:0005789">
    <property type="term" value="C:endoplasmic reticulum membrane"/>
    <property type="evidence" value="ECO:0007669"/>
    <property type="project" value="TreeGrafter"/>
</dbReference>
<keyword evidence="4 11" id="KW-0808">Transferase</keyword>
<proteinExistence type="inferred from homology"/>
<dbReference type="AlphaFoldDB" id="A0A2A2JY27"/>
<evidence type="ECO:0000256" key="7">
    <source>
        <dbReference type="ARBA" id="ARBA00022989"/>
    </source>
</evidence>
<keyword evidence="10 11" id="KW-0275">Fatty acid biosynthesis</keyword>
<dbReference type="GO" id="GO:0042761">
    <property type="term" value="P:very long-chain fatty acid biosynthetic process"/>
    <property type="evidence" value="ECO:0007669"/>
    <property type="project" value="TreeGrafter"/>
</dbReference>
<feature type="transmembrane region" description="Helical" evidence="11">
    <location>
        <begin position="55"/>
        <end position="82"/>
    </location>
</feature>
<evidence type="ECO:0000256" key="8">
    <source>
        <dbReference type="ARBA" id="ARBA00023098"/>
    </source>
</evidence>
<dbReference type="PANTHER" id="PTHR11157:SF29">
    <property type="entry name" value="ELONGATION OF LONG CHAIN FATTY ACIDS PROTEIN 5"/>
    <property type="match status" value="1"/>
</dbReference>
<dbReference type="GO" id="GO:0009922">
    <property type="term" value="F:fatty acid elongase activity"/>
    <property type="evidence" value="ECO:0007669"/>
    <property type="project" value="UniProtKB-EC"/>
</dbReference>
<keyword evidence="7 11" id="KW-1133">Transmembrane helix</keyword>
<evidence type="ECO:0000256" key="10">
    <source>
        <dbReference type="ARBA" id="ARBA00023160"/>
    </source>
</evidence>
<feature type="transmembrane region" description="Helical" evidence="11">
    <location>
        <begin position="156"/>
        <end position="176"/>
    </location>
</feature>
<dbReference type="UniPathway" id="UPA00094"/>
<keyword evidence="13" id="KW-1185">Reference proteome</keyword>
<evidence type="ECO:0000256" key="3">
    <source>
        <dbReference type="ARBA" id="ARBA00022516"/>
    </source>
</evidence>
<sequence>MDLLIPTNFNYERAKLYAGELESFSLKLAVGYMITIFSMKYLMRDRKPFELTRYLNIWNGILAVFSLLGFLFTFPTLLSVIYNRGLTDSYAKITELQRNQLSGYWVYLWVLSKIPELVDTIFIVLRKRPLIFMHWYHHALTGYYALVCYHEEDAHMVWVVWMNYAVHAAMYSYYLLRSLGVKVSPVIAQAITTSQMIQFLIAIAAQLHVAYLQFNSAEKYAVSLRGWVIGFVMLTTYFYLWVQFYKESYINRGGKKYVAHKEKSPVKKSD</sequence>
<name>A0A2A2JY27_9BILA</name>
<dbReference type="EC" id="2.3.1.199" evidence="11"/>
<dbReference type="EMBL" id="LIAE01010091">
    <property type="protein sequence ID" value="PAV66459.1"/>
    <property type="molecule type" value="Genomic_DNA"/>
</dbReference>
<keyword evidence="8 11" id="KW-0443">Lipid metabolism</keyword>
<evidence type="ECO:0000313" key="13">
    <source>
        <dbReference type="Proteomes" id="UP000218231"/>
    </source>
</evidence>